<dbReference type="Proteomes" id="UP001595476">
    <property type="component" value="Unassembled WGS sequence"/>
</dbReference>
<evidence type="ECO:0000313" key="1">
    <source>
        <dbReference type="EMBL" id="MFC3149672.1"/>
    </source>
</evidence>
<evidence type="ECO:0000313" key="2">
    <source>
        <dbReference type="Proteomes" id="UP001595476"/>
    </source>
</evidence>
<dbReference type="RefSeq" id="WP_386715035.1">
    <property type="nucleotide sequence ID" value="NZ_JBHRSZ010000001.1"/>
</dbReference>
<dbReference type="Pfam" id="PF19689">
    <property type="entry name" value="DUF6190"/>
    <property type="match status" value="1"/>
</dbReference>
<dbReference type="EMBL" id="JBHRSZ010000001">
    <property type="protein sequence ID" value="MFC3149672.1"/>
    <property type="molecule type" value="Genomic_DNA"/>
</dbReference>
<protein>
    <submittedName>
        <fullName evidence="1">DUF6190 family protein</fullName>
    </submittedName>
</protein>
<sequence>MTSTNKKIFIDASLFMGMHSEDELTRQSSLRFFTEYFSHRIFMNLEQVGMCDELVWQYERHIQDDYYPFMDVLHSEMDIQRIGYTTTDLEELLRNPLLNSPSLGVQQKLLLAQVINRNGILYTHDTVIHAIDAFQPYLGEFHTDSEDLHQQSEFCSPLNALYETSKVLVFPYNAISQGSENYVK</sequence>
<gene>
    <name evidence="1" type="ORF">ACFOEK_01375</name>
</gene>
<dbReference type="InterPro" id="IPR045685">
    <property type="entry name" value="DUF6190"/>
</dbReference>
<proteinExistence type="predicted"/>
<comment type="caution">
    <text evidence="1">The sequence shown here is derived from an EMBL/GenBank/DDBJ whole genome shotgun (WGS) entry which is preliminary data.</text>
</comment>
<organism evidence="1 2">
    <name type="scientific">Litoribrevibacter euphylliae</name>
    <dbReference type="NCBI Taxonomy" id="1834034"/>
    <lineage>
        <taxon>Bacteria</taxon>
        <taxon>Pseudomonadati</taxon>
        <taxon>Pseudomonadota</taxon>
        <taxon>Gammaproteobacteria</taxon>
        <taxon>Oceanospirillales</taxon>
        <taxon>Oceanospirillaceae</taxon>
        <taxon>Litoribrevibacter</taxon>
    </lineage>
</organism>
<keyword evidence="2" id="KW-1185">Reference proteome</keyword>
<reference evidence="2" key="1">
    <citation type="journal article" date="2019" name="Int. J. Syst. Evol. Microbiol.">
        <title>The Global Catalogue of Microorganisms (GCM) 10K type strain sequencing project: providing services to taxonomists for standard genome sequencing and annotation.</title>
        <authorList>
            <consortium name="The Broad Institute Genomics Platform"/>
            <consortium name="The Broad Institute Genome Sequencing Center for Infectious Disease"/>
            <person name="Wu L."/>
            <person name="Ma J."/>
        </authorList>
    </citation>
    <scope>NUCLEOTIDE SEQUENCE [LARGE SCALE GENOMIC DNA]</scope>
    <source>
        <strain evidence="2">KCTC 52438</strain>
    </source>
</reference>
<accession>A0ABV7H7J2</accession>
<name>A0ABV7H7J2_9GAMM</name>